<dbReference type="AlphaFoldDB" id="A0AAV1QUE4"/>
<protein>
    <submittedName>
        <fullName evidence="11">Uncharacterized protein</fullName>
    </submittedName>
</protein>
<keyword evidence="7" id="KW-0539">Nucleus</keyword>
<feature type="domain" description="Myb-like" evidence="8">
    <location>
        <begin position="4"/>
        <end position="99"/>
    </location>
</feature>
<dbReference type="PANTHER" id="PTHR47999:SF24">
    <property type="entry name" value="TRANSCRIPTION FACTOR MYB90"/>
    <property type="match status" value="1"/>
</dbReference>
<evidence type="ECO:0000256" key="7">
    <source>
        <dbReference type="ARBA" id="ARBA00023242"/>
    </source>
</evidence>
<keyword evidence="6" id="KW-0804">Transcription</keyword>
<evidence type="ECO:0000259" key="9">
    <source>
        <dbReference type="PROSITE" id="PS51294"/>
    </source>
</evidence>
<evidence type="ECO:0000256" key="6">
    <source>
        <dbReference type="ARBA" id="ARBA00023163"/>
    </source>
</evidence>
<dbReference type="PROSITE" id="PS50090">
    <property type="entry name" value="MYB_LIKE"/>
    <property type="match status" value="1"/>
</dbReference>
<keyword evidence="3" id="KW-0805">Transcription regulation</keyword>
<keyword evidence="12" id="KW-1185">Reference proteome</keyword>
<evidence type="ECO:0000256" key="5">
    <source>
        <dbReference type="ARBA" id="ARBA00023159"/>
    </source>
</evidence>
<comment type="subcellular location">
    <subcellularLocation>
        <location evidence="1">Nucleus</location>
    </subcellularLocation>
</comment>
<dbReference type="Gene3D" id="1.10.10.60">
    <property type="entry name" value="Homeodomain-like"/>
    <property type="match status" value="2"/>
</dbReference>
<organism evidence="11 12">
    <name type="scientific">Dovyalis caffra</name>
    <dbReference type="NCBI Taxonomy" id="77055"/>
    <lineage>
        <taxon>Eukaryota</taxon>
        <taxon>Viridiplantae</taxon>
        <taxon>Streptophyta</taxon>
        <taxon>Embryophyta</taxon>
        <taxon>Tracheophyta</taxon>
        <taxon>Spermatophyta</taxon>
        <taxon>Magnoliopsida</taxon>
        <taxon>eudicotyledons</taxon>
        <taxon>Gunneridae</taxon>
        <taxon>Pentapetalae</taxon>
        <taxon>rosids</taxon>
        <taxon>fabids</taxon>
        <taxon>Malpighiales</taxon>
        <taxon>Salicaceae</taxon>
        <taxon>Flacourtieae</taxon>
        <taxon>Dovyalis</taxon>
    </lineage>
</organism>
<evidence type="ECO:0000313" key="10">
    <source>
        <dbReference type="EMBL" id="CAK7323139.1"/>
    </source>
</evidence>
<accession>A0AAV1QUE4</accession>
<comment type="caution">
    <text evidence="11">The sequence shown here is derived from an EMBL/GenBank/DDBJ whole genome shotgun (WGS) entry which is preliminary data.</text>
</comment>
<sequence length="250" mass="28715">MERSLGVRKGAWTEEEDILLRKCVEKYGEGRWRQVPLRGDEAEAWWWLQSKLQRLSSLELRMAMDQGIDIGPLLQWALIAGRLPGRTAIDVKNYWNTRLRKKMVSSNKDVKSKPEPKSITKATIVKPRPRNFKNISWLREGTPFINVCHPFGDDLCKPYSTMASPPSDNNEVESLWWESLLDDKDINLTSNSSFFGNGSEIDQEPIKSVFVEENVKGGGKVRDIFYEQGQRSWCDFSFDAGLLNLIDTEL</sequence>
<dbReference type="InterPro" id="IPR017930">
    <property type="entry name" value="Myb_dom"/>
</dbReference>
<reference evidence="11 12" key="1">
    <citation type="submission" date="2024-01" db="EMBL/GenBank/DDBJ databases">
        <authorList>
            <person name="Waweru B."/>
        </authorList>
    </citation>
    <scope>NUCLEOTIDE SEQUENCE [LARGE SCALE GENOMIC DNA]</scope>
</reference>
<dbReference type="InterPro" id="IPR015495">
    <property type="entry name" value="Myb_TF_plants"/>
</dbReference>
<evidence type="ECO:0000313" key="12">
    <source>
        <dbReference type="Proteomes" id="UP001314170"/>
    </source>
</evidence>
<evidence type="ECO:0000256" key="1">
    <source>
        <dbReference type="ARBA" id="ARBA00004123"/>
    </source>
</evidence>
<keyword evidence="5" id="KW-0010">Activator</keyword>
<dbReference type="PANTHER" id="PTHR47999">
    <property type="entry name" value="TRANSCRIPTION FACTOR MYB8-RELATED-RELATED"/>
    <property type="match status" value="1"/>
</dbReference>
<evidence type="ECO:0000256" key="4">
    <source>
        <dbReference type="ARBA" id="ARBA00023125"/>
    </source>
</evidence>
<dbReference type="PROSITE" id="PS51294">
    <property type="entry name" value="HTH_MYB"/>
    <property type="match status" value="2"/>
</dbReference>
<dbReference type="GO" id="GO:0003677">
    <property type="term" value="F:DNA binding"/>
    <property type="evidence" value="ECO:0007669"/>
    <property type="project" value="UniProtKB-KW"/>
</dbReference>
<dbReference type="InterPro" id="IPR001005">
    <property type="entry name" value="SANT/Myb"/>
</dbReference>
<dbReference type="InterPro" id="IPR009057">
    <property type="entry name" value="Homeodomain-like_sf"/>
</dbReference>
<dbReference type="Proteomes" id="UP001314170">
    <property type="component" value="Unassembled WGS sequence"/>
</dbReference>
<feature type="domain" description="HTH myb-type" evidence="9">
    <location>
        <begin position="75"/>
        <end position="103"/>
    </location>
</feature>
<keyword evidence="2" id="KW-0677">Repeat</keyword>
<dbReference type="SMART" id="SM00717">
    <property type="entry name" value="SANT"/>
    <property type="match status" value="1"/>
</dbReference>
<evidence type="ECO:0000313" key="11">
    <source>
        <dbReference type="EMBL" id="CAK7324679.1"/>
    </source>
</evidence>
<feature type="domain" description="HTH myb-type" evidence="9">
    <location>
        <begin position="1"/>
        <end position="38"/>
    </location>
</feature>
<dbReference type="SUPFAM" id="SSF46689">
    <property type="entry name" value="Homeodomain-like"/>
    <property type="match status" value="1"/>
</dbReference>
<evidence type="ECO:0000256" key="3">
    <source>
        <dbReference type="ARBA" id="ARBA00023015"/>
    </source>
</evidence>
<dbReference type="Pfam" id="PF00249">
    <property type="entry name" value="Myb_DNA-binding"/>
    <property type="match status" value="1"/>
</dbReference>
<dbReference type="GO" id="GO:0005634">
    <property type="term" value="C:nucleus"/>
    <property type="evidence" value="ECO:0007669"/>
    <property type="project" value="UniProtKB-SubCell"/>
</dbReference>
<proteinExistence type="predicted"/>
<dbReference type="EMBL" id="CAWUPB010000502">
    <property type="protein sequence ID" value="CAK7324679.1"/>
    <property type="molecule type" value="Genomic_DNA"/>
</dbReference>
<name>A0AAV1QUE4_9ROSI</name>
<gene>
    <name evidence="11" type="ORF">DCAF_LOCUS2338</name>
    <name evidence="10" type="ORF">DCAF_LOCUS755</name>
</gene>
<dbReference type="EMBL" id="CAWUPB010000065">
    <property type="protein sequence ID" value="CAK7323139.1"/>
    <property type="molecule type" value="Genomic_DNA"/>
</dbReference>
<keyword evidence="4" id="KW-0238">DNA-binding</keyword>
<dbReference type="CDD" id="cd00167">
    <property type="entry name" value="SANT"/>
    <property type="match status" value="1"/>
</dbReference>
<evidence type="ECO:0000259" key="8">
    <source>
        <dbReference type="PROSITE" id="PS50090"/>
    </source>
</evidence>
<evidence type="ECO:0000256" key="2">
    <source>
        <dbReference type="ARBA" id="ARBA00022737"/>
    </source>
</evidence>